<keyword evidence="3" id="KW-0732">Signal</keyword>
<keyword evidence="10" id="KW-1185">Reference proteome</keyword>
<evidence type="ECO:0000256" key="1">
    <source>
        <dbReference type="ARBA" id="ARBA00005855"/>
    </source>
</evidence>
<dbReference type="InterPro" id="IPR036188">
    <property type="entry name" value="FAD/NAD-bd_sf"/>
</dbReference>
<evidence type="ECO:0000313" key="9">
    <source>
        <dbReference type="EMBL" id="OQS06625.1"/>
    </source>
</evidence>
<dbReference type="OrthoDB" id="38045at2759"/>
<comment type="similarity">
    <text evidence="1">Belongs to the carotenoid/retinoid oxidoreductase family. CrtISO subfamily.</text>
</comment>
<dbReference type="InterPro" id="IPR052206">
    <property type="entry name" value="Retinol_saturase"/>
</dbReference>
<feature type="transmembrane region" description="Helical" evidence="7">
    <location>
        <begin position="6"/>
        <end position="27"/>
    </location>
</feature>
<evidence type="ECO:0000256" key="5">
    <source>
        <dbReference type="ARBA" id="ARBA00022857"/>
    </source>
</evidence>
<dbReference type="PANTHER" id="PTHR46091:SF3">
    <property type="entry name" value="AMINE OXIDASE DOMAIN-CONTAINING PROTEIN"/>
    <property type="match status" value="1"/>
</dbReference>
<sequence length="638" mass="71424">MGNAHGHLIVVSLFTAFVVTLLWFISFKRRTLQAFRYRDGLTALEDTLANTTQRPTRMPIIQDRYLKSKVPKQLDAIVVGSGVGGLGAAAILSSMGWRVLVLEQHDRAGGATHTFEDMGVEFDTGTHYIGSIAQQCREYMDLMGIGEDNLQWDTIGTPETGFACDKVAVGENGNVQVLFPATRSRLIAELVRMFPDEPQLEKQLENYLDLCDQATQLSQWYYTLKVIEPQWLGSLLIRIALFFGDRNGYLQRNTTDVIDTVVTNKLVQRVLCGQWGDHGVLPDSAPFYMHSQIVMHYLDGAVFPRGGSTKIAEGLVKTIERSGGRVLVKAPVSQIIVENNKAVGVQLENGDEFRAPIVVSNTGFFTTRDKLLNDETLASLPVNWRHFEVMTNAKRSVAMCFLFVSLEGSVDELNLPGHNIWSWPDVTETTTYTQRFDKVLQKNLHDSTSRPLTFIAFPCAKDSSWNTRYPRKSNALVLTMVNFEDFAPWAGMKSSDRDKDEKYQAIKEKWKKKLEAELYHYYPHLEGKVKGMSVGTPLSYNTYLNASCGEVFGLEMGKWRFRPEAFDVLRPTTPIEGLYQTGQDIVAIGIMGSLMSGVVTAHSILKFGTPSSLISGHFDLYEDCAKKGRISKTKATMA</sequence>
<keyword evidence="7" id="KW-0472">Membrane</keyword>
<dbReference type="STRING" id="74557.A0A1W0A8R8"/>
<dbReference type="AlphaFoldDB" id="A0A1W0A8R8"/>
<keyword evidence="5" id="KW-0521">NADP</keyword>
<accession>A0A1W0A8R8</accession>
<name>A0A1W0A8R8_9STRA</name>
<keyword evidence="7" id="KW-1133">Transmembrane helix</keyword>
<dbReference type="Pfam" id="PF01593">
    <property type="entry name" value="Amino_oxidase"/>
    <property type="match status" value="1"/>
</dbReference>
<dbReference type="GO" id="GO:0016491">
    <property type="term" value="F:oxidoreductase activity"/>
    <property type="evidence" value="ECO:0007669"/>
    <property type="project" value="InterPro"/>
</dbReference>
<dbReference type="Gene3D" id="3.50.50.60">
    <property type="entry name" value="FAD/NAD(P)-binding domain"/>
    <property type="match status" value="2"/>
</dbReference>
<evidence type="ECO:0000256" key="2">
    <source>
        <dbReference type="ARBA" id="ARBA00022630"/>
    </source>
</evidence>
<organism evidence="9 10">
    <name type="scientific">Thraustotheca clavata</name>
    <dbReference type="NCBI Taxonomy" id="74557"/>
    <lineage>
        <taxon>Eukaryota</taxon>
        <taxon>Sar</taxon>
        <taxon>Stramenopiles</taxon>
        <taxon>Oomycota</taxon>
        <taxon>Saprolegniomycetes</taxon>
        <taxon>Saprolegniales</taxon>
        <taxon>Achlyaceae</taxon>
        <taxon>Thraustotheca</taxon>
    </lineage>
</organism>
<gene>
    <name evidence="9" type="ORF">THRCLA_01337</name>
</gene>
<evidence type="ECO:0000256" key="4">
    <source>
        <dbReference type="ARBA" id="ARBA00022827"/>
    </source>
</evidence>
<feature type="domain" description="Amine oxidase" evidence="8">
    <location>
        <begin position="84"/>
        <end position="602"/>
    </location>
</feature>
<evidence type="ECO:0000256" key="7">
    <source>
        <dbReference type="SAM" id="Phobius"/>
    </source>
</evidence>
<dbReference type="Proteomes" id="UP000243217">
    <property type="component" value="Unassembled WGS sequence"/>
</dbReference>
<keyword evidence="7" id="KW-0812">Transmembrane</keyword>
<comment type="caution">
    <text evidence="9">The sequence shown here is derived from an EMBL/GenBank/DDBJ whole genome shotgun (WGS) entry which is preliminary data.</text>
</comment>
<protein>
    <recommendedName>
        <fullName evidence="8">Amine oxidase domain-containing protein</fullName>
    </recommendedName>
</protein>
<dbReference type="InterPro" id="IPR002937">
    <property type="entry name" value="Amino_oxidase"/>
</dbReference>
<dbReference type="SUPFAM" id="SSF51905">
    <property type="entry name" value="FAD/NAD(P)-binding domain"/>
    <property type="match status" value="1"/>
</dbReference>
<evidence type="ECO:0000256" key="3">
    <source>
        <dbReference type="ARBA" id="ARBA00022729"/>
    </source>
</evidence>
<dbReference type="EMBL" id="JNBS01000321">
    <property type="protein sequence ID" value="OQS06625.1"/>
    <property type="molecule type" value="Genomic_DNA"/>
</dbReference>
<evidence type="ECO:0000259" key="8">
    <source>
        <dbReference type="Pfam" id="PF01593"/>
    </source>
</evidence>
<evidence type="ECO:0000256" key="6">
    <source>
        <dbReference type="ARBA" id="ARBA00023027"/>
    </source>
</evidence>
<reference evidence="9 10" key="1">
    <citation type="journal article" date="2014" name="Genome Biol. Evol.">
        <title>The secreted proteins of Achlya hypogyna and Thraustotheca clavata identify the ancestral oomycete secretome and reveal gene acquisitions by horizontal gene transfer.</title>
        <authorList>
            <person name="Misner I."/>
            <person name="Blouin N."/>
            <person name="Leonard G."/>
            <person name="Richards T.A."/>
            <person name="Lane C.E."/>
        </authorList>
    </citation>
    <scope>NUCLEOTIDE SEQUENCE [LARGE SCALE GENOMIC DNA]</scope>
    <source>
        <strain evidence="9 10">ATCC 34112</strain>
    </source>
</reference>
<feature type="transmembrane region" description="Helical" evidence="7">
    <location>
        <begin position="74"/>
        <end position="97"/>
    </location>
</feature>
<evidence type="ECO:0000313" key="10">
    <source>
        <dbReference type="Proteomes" id="UP000243217"/>
    </source>
</evidence>
<keyword evidence="4" id="KW-0274">FAD</keyword>
<keyword evidence="2" id="KW-0285">Flavoprotein</keyword>
<keyword evidence="6" id="KW-0520">NAD</keyword>
<dbReference type="PANTHER" id="PTHR46091">
    <property type="entry name" value="BLR7054 PROTEIN"/>
    <property type="match status" value="1"/>
</dbReference>
<proteinExistence type="inferred from homology"/>